<dbReference type="AlphaFoldDB" id="A0A8J3M0A3"/>
<evidence type="ECO:0000256" key="1">
    <source>
        <dbReference type="ARBA" id="ARBA00004496"/>
    </source>
</evidence>
<dbReference type="Pfam" id="PF05194">
    <property type="entry name" value="UreE_C"/>
    <property type="match status" value="1"/>
</dbReference>
<comment type="similarity">
    <text evidence="5">Belongs to the UreE family.</text>
</comment>
<dbReference type="RefSeq" id="WP_168079056.1">
    <property type="nucleotide sequence ID" value="NZ_BAAAQJ010000009.1"/>
</dbReference>
<dbReference type="GO" id="GO:0016151">
    <property type="term" value="F:nickel cation binding"/>
    <property type="evidence" value="ECO:0007669"/>
    <property type="project" value="UniProtKB-UniRule"/>
</dbReference>
<comment type="subcellular location">
    <subcellularLocation>
        <location evidence="1 5">Cytoplasm</location>
    </subcellularLocation>
</comment>
<dbReference type="HAMAP" id="MF_00822">
    <property type="entry name" value="UreE"/>
    <property type="match status" value="1"/>
</dbReference>
<protein>
    <recommendedName>
        <fullName evidence="5">Urease accessory protein UreE</fullName>
    </recommendedName>
</protein>
<dbReference type="Pfam" id="PF02814">
    <property type="entry name" value="UreE_N"/>
    <property type="match status" value="1"/>
</dbReference>
<evidence type="ECO:0000259" key="6">
    <source>
        <dbReference type="SMART" id="SM00988"/>
    </source>
</evidence>
<comment type="function">
    <text evidence="5">Involved in urease metallocenter assembly. Binds nickel. Probably functions as a nickel donor during metallocenter assembly.</text>
</comment>
<dbReference type="GO" id="GO:0005737">
    <property type="term" value="C:cytoplasm"/>
    <property type="evidence" value="ECO:0007669"/>
    <property type="project" value="UniProtKB-SubCell"/>
</dbReference>
<dbReference type="PIRSF" id="PIRSF036402">
    <property type="entry name" value="Ureas_acces_UreE"/>
    <property type="match status" value="1"/>
</dbReference>
<dbReference type="Proteomes" id="UP000653674">
    <property type="component" value="Unassembled WGS sequence"/>
</dbReference>
<keyword evidence="2 5" id="KW-0963">Cytoplasm</keyword>
<dbReference type="Gene3D" id="2.60.260.20">
    <property type="entry name" value="Urease metallochaperone UreE, N-terminal domain"/>
    <property type="match status" value="1"/>
</dbReference>
<evidence type="ECO:0000313" key="8">
    <source>
        <dbReference type="Proteomes" id="UP000653674"/>
    </source>
</evidence>
<dbReference type="GO" id="GO:0051082">
    <property type="term" value="F:unfolded protein binding"/>
    <property type="evidence" value="ECO:0007669"/>
    <property type="project" value="UniProtKB-UniRule"/>
</dbReference>
<evidence type="ECO:0000256" key="2">
    <source>
        <dbReference type="ARBA" id="ARBA00022490"/>
    </source>
</evidence>
<keyword evidence="8" id="KW-1185">Reference proteome</keyword>
<dbReference type="SUPFAM" id="SSF69287">
    <property type="entry name" value="Urease metallochaperone UreE, N-terminal domain"/>
    <property type="match status" value="1"/>
</dbReference>
<keyword evidence="4 5" id="KW-0143">Chaperone</keyword>
<dbReference type="InterPro" id="IPR007864">
    <property type="entry name" value="UreE_C_dom"/>
</dbReference>
<evidence type="ECO:0000256" key="5">
    <source>
        <dbReference type="HAMAP-Rule" id="MF_00822"/>
    </source>
</evidence>
<sequence length="173" mass="18973">MLVQSVIGNLDEPVRLNGVKIDYLVLDRWEAQKNRLRKATEAGTDVAVSLDRGSHLRDGDILSWDRDAETAIVARVDLGEVMVVDLPWDVGTAVQVGHALGNQHWPVVVNGARIYVPVAVDRAAMDSVLRTHAFSGVTHQFVPAAEVIAELSPSEARYLFGGAEHDSQRRSRT</sequence>
<dbReference type="EMBL" id="BONU01000017">
    <property type="protein sequence ID" value="GIG74355.1"/>
    <property type="molecule type" value="Genomic_DNA"/>
</dbReference>
<comment type="caution">
    <text evidence="7">The sequence shown here is derived from an EMBL/GenBank/DDBJ whole genome shotgun (WGS) entry which is preliminary data.</text>
</comment>
<dbReference type="GO" id="GO:0065003">
    <property type="term" value="P:protein-containing complex assembly"/>
    <property type="evidence" value="ECO:0007669"/>
    <property type="project" value="InterPro"/>
</dbReference>
<dbReference type="InterPro" id="IPR004029">
    <property type="entry name" value="UreE_N"/>
</dbReference>
<dbReference type="GO" id="GO:0006457">
    <property type="term" value="P:protein folding"/>
    <property type="evidence" value="ECO:0007669"/>
    <property type="project" value="InterPro"/>
</dbReference>
<evidence type="ECO:0000256" key="3">
    <source>
        <dbReference type="ARBA" id="ARBA00022596"/>
    </source>
</evidence>
<evidence type="ECO:0000256" key="4">
    <source>
        <dbReference type="ARBA" id="ARBA00023186"/>
    </source>
</evidence>
<dbReference type="InterPro" id="IPR012406">
    <property type="entry name" value="UreE"/>
</dbReference>
<accession>A0A8J3M0A3</accession>
<feature type="domain" description="UreE urease accessory N-terminal" evidence="6">
    <location>
        <begin position="9"/>
        <end position="71"/>
    </location>
</feature>
<organism evidence="7 8">
    <name type="scientific">Planosporangium flavigriseum</name>
    <dbReference type="NCBI Taxonomy" id="373681"/>
    <lineage>
        <taxon>Bacteria</taxon>
        <taxon>Bacillati</taxon>
        <taxon>Actinomycetota</taxon>
        <taxon>Actinomycetes</taxon>
        <taxon>Micromonosporales</taxon>
        <taxon>Micromonosporaceae</taxon>
        <taxon>Planosporangium</taxon>
    </lineage>
</organism>
<evidence type="ECO:0000313" key="7">
    <source>
        <dbReference type="EMBL" id="GIG74355.1"/>
    </source>
</evidence>
<proteinExistence type="inferred from homology"/>
<gene>
    <name evidence="5 7" type="primary">ureE</name>
    <name evidence="7" type="ORF">Pfl04_27590</name>
</gene>
<dbReference type="SMART" id="SM00988">
    <property type="entry name" value="UreE_N"/>
    <property type="match status" value="1"/>
</dbReference>
<keyword evidence="3 5" id="KW-0533">Nickel</keyword>
<dbReference type="GO" id="GO:0019627">
    <property type="term" value="P:urea metabolic process"/>
    <property type="evidence" value="ECO:0007669"/>
    <property type="project" value="InterPro"/>
</dbReference>
<name>A0A8J3M0A3_9ACTN</name>
<dbReference type="InterPro" id="IPR036118">
    <property type="entry name" value="UreE_N_sf"/>
</dbReference>
<reference evidence="7" key="1">
    <citation type="submission" date="2021-01" db="EMBL/GenBank/DDBJ databases">
        <title>Whole genome shotgun sequence of Planosporangium flavigriseum NBRC 105377.</title>
        <authorList>
            <person name="Komaki H."/>
            <person name="Tamura T."/>
        </authorList>
    </citation>
    <scope>NUCLEOTIDE SEQUENCE</scope>
    <source>
        <strain evidence="7">NBRC 105377</strain>
    </source>
</reference>